<evidence type="ECO:0000313" key="2">
    <source>
        <dbReference type="EMBL" id="KAK3589284.1"/>
    </source>
</evidence>
<keyword evidence="3" id="KW-1185">Reference proteome</keyword>
<dbReference type="EMBL" id="JAEAOA010000554">
    <property type="protein sequence ID" value="KAK3589284.1"/>
    <property type="molecule type" value="Genomic_DNA"/>
</dbReference>
<feature type="region of interest" description="Disordered" evidence="1">
    <location>
        <begin position="82"/>
        <end position="102"/>
    </location>
</feature>
<comment type="caution">
    <text evidence="2">The sequence shown here is derived from an EMBL/GenBank/DDBJ whole genome shotgun (WGS) entry which is preliminary data.</text>
</comment>
<reference evidence="2" key="3">
    <citation type="submission" date="2023-05" db="EMBL/GenBank/DDBJ databases">
        <authorList>
            <person name="Smith C.H."/>
        </authorList>
    </citation>
    <scope>NUCLEOTIDE SEQUENCE</scope>
    <source>
        <strain evidence="2">CHS0354</strain>
        <tissue evidence="2">Mantle</tissue>
    </source>
</reference>
<reference evidence="2" key="1">
    <citation type="journal article" date="2021" name="Genome Biol. Evol.">
        <title>A High-Quality Reference Genome for a Parasitic Bivalve with Doubly Uniparental Inheritance (Bivalvia: Unionida).</title>
        <authorList>
            <person name="Smith C.H."/>
        </authorList>
    </citation>
    <scope>NUCLEOTIDE SEQUENCE</scope>
    <source>
        <strain evidence="2">CHS0354</strain>
    </source>
</reference>
<accession>A0AAE0SCC7</accession>
<organism evidence="2 3">
    <name type="scientific">Potamilus streckersoni</name>
    <dbReference type="NCBI Taxonomy" id="2493646"/>
    <lineage>
        <taxon>Eukaryota</taxon>
        <taxon>Metazoa</taxon>
        <taxon>Spiralia</taxon>
        <taxon>Lophotrochozoa</taxon>
        <taxon>Mollusca</taxon>
        <taxon>Bivalvia</taxon>
        <taxon>Autobranchia</taxon>
        <taxon>Heteroconchia</taxon>
        <taxon>Palaeoheterodonta</taxon>
        <taxon>Unionida</taxon>
        <taxon>Unionoidea</taxon>
        <taxon>Unionidae</taxon>
        <taxon>Ambleminae</taxon>
        <taxon>Lampsilini</taxon>
        <taxon>Potamilus</taxon>
    </lineage>
</organism>
<sequence length="102" mass="11556">MLLKIEKHLEKTHFNANHADLLSKIALEFPGIKVFSTSQNCALLKYKIVLYYNTKLCFITIQNCADQLLAMAYWKQDITSPSITPPSFTPPSGILPRLPLPH</sequence>
<protein>
    <submittedName>
        <fullName evidence="2">Uncharacterized protein</fullName>
    </submittedName>
</protein>
<evidence type="ECO:0000256" key="1">
    <source>
        <dbReference type="SAM" id="MobiDB-lite"/>
    </source>
</evidence>
<reference evidence="2" key="2">
    <citation type="journal article" date="2021" name="Genome Biol. Evol.">
        <title>Developing a high-quality reference genome for a parasitic bivalve with doubly uniparental inheritance (Bivalvia: Unionida).</title>
        <authorList>
            <person name="Smith C.H."/>
        </authorList>
    </citation>
    <scope>NUCLEOTIDE SEQUENCE</scope>
    <source>
        <strain evidence="2">CHS0354</strain>
        <tissue evidence="2">Mantle</tissue>
    </source>
</reference>
<dbReference type="AlphaFoldDB" id="A0AAE0SCC7"/>
<proteinExistence type="predicted"/>
<gene>
    <name evidence="2" type="ORF">CHS0354_008346</name>
</gene>
<evidence type="ECO:0000313" key="3">
    <source>
        <dbReference type="Proteomes" id="UP001195483"/>
    </source>
</evidence>
<dbReference type="Proteomes" id="UP001195483">
    <property type="component" value="Unassembled WGS sequence"/>
</dbReference>
<name>A0AAE0SCC7_9BIVA</name>